<dbReference type="Pfam" id="PF13231">
    <property type="entry name" value="PMT_2"/>
    <property type="match status" value="1"/>
</dbReference>
<keyword evidence="5 8" id="KW-0812">Transmembrane</keyword>
<comment type="subcellular location">
    <subcellularLocation>
        <location evidence="1">Cell membrane</location>
        <topology evidence="1">Multi-pass membrane protein</topology>
    </subcellularLocation>
</comment>
<feature type="transmembrane region" description="Helical" evidence="8">
    <location>
        <begin position="302"/>
        <end position="319"/>
    </location>
</feature>
<dbReference type="GO" id="GO:0010041">
    <property type="term" value="P:response to iron(III) ion"/>
    <property type="evidence" value="ECO:0007669"/>
    <property type="project" value="TreeGrafter"/>
</dbReference>
<evidence type="ECO:0000256" key="4">
    <source>
        <dbReference type="ARBA" id="ARBA00022679"/>
    </source>
</evidence>
<dbReference type="OrthoDB" id="9775035at2"/>
<dbReference type="InterPro" id="IPR050297">
    <property type="entry name" value="LipidA_mod_glycosyltrf_83"/>
</dbReference>
<evidence type="ECO:0000256" key="8">
    <source>
        <dbReference type="SAM" id="Phobius"/>
    </source>
</evidence>
<feature type="transmembrane region" description="Helical" evidence="8">
    <location>
        <begin position="167"/>
        <end position="199"/>
    </location>
</feature>
<organism evidence="10 11">
    <name type="scientific">Francisella opportunistica</name>
    <dbReference type="NCBI Taxonomy" id="2016517"/>
    <lineage>
        <taxon>Bacteria</taxon>
        <taxon>Pseudomonadati</taxon>
        <taxon>Pseudomonadota</taxon>
        <taxon>Gammaproteobacteria</taxon>
        <taxon>Thiotrichales</taxon>
        <taxon>Francisellaceae</taxon>
        <taxon>Francisella</taxon>
    </lineage>
</organism>
<accession>A0A345JSC1</accession>
<reference evidence="10 11" key="1">
    <citation type="submission" date="2017-07" db="EMBL/GenBank/DDBJ databases">
        <title>Complete genome sequences and comparative analysis of the novel pathogen Francisella opportunistica.</title>
        <authorList>
            <person name="Dietrich E.A."/>
            <person name="Kingry L.C."/>
            <person name="Petersen J.M."/>
        </authorList>
    </citation>
    <scope>NUCLEOTIDE SEQUENCE [LARGE SCALE GENOMIC DNA]</scope>
    <source>
        <strain evidence="10 11">14-2155</strain>
    </source>
</reference>
<feature type="transmembrane region" description="Helical" evidence="8">
    <location>
        <begin position="357"/>
        <end position="377"/>
    </location>
</feature>
<dbReference type="KEGG" id="foo:CGC45_06270"/>
<feature type="transmembrane region" description="Helical" evidence="8">
    <location>
        <begin position="325"/>
        <end position="345"/>
    </location>
</feature>
<dbReference type="GO" id="GO:0005886">
    <property type="term" value="C:plasma membrane"/>
    <property type="evidence" value="ECO:0007669"/>
    <property type="project" value="UniProtKB-SubCell"/>
</dbReference>
<dbReference type="GO" id="GO:0009103">
    <property type="term" value="P:lipopolysaccharide biosynthetic process"/>
    <property type="evidence" value="ECO:0007669"/>
    <property type="project" value="UniProtKB-ARBA"/>
</dbReference>
<feature type="transmembrane region" description="Helical" evidence="8">
    <location>
        <begin position="238"/>
        <end position="256"/>
    </location>
</feature>
<name>A0A345JSC1_9GAMM</name>
<dbReference type="PANTHER" id="PTHR33908:SF3">
    <property type="entry name" value="UNDECAPRENYL PHOSPHATE-ALPHA-4-AMINO-4-DEOXY-L-ARABINOSE ARABINOSYL TRANSFERASE"/>
    <property type="match status" value="1"/>
</dbReference>
<sequence length="590" mass="68861">MNKFKNSYYFDTLVLLSIYIVYFFIFLGWRHLSIPDEGRYPEIAREMLSSGNWVTPTINGVPFLDKPPLYYWLEATSMHFFGINPWAIRLPQALFGILGCISIYTFGRYFYSRFAGILASFILAVNVLYFFEAHYANMDLIVANLLWIAFFLCLASLKQTNIKTKRLLMYAAYFVSALAFLTKGLMAIVFPCMTIFVWMLITNNWHRLKELYIPTGTVLFVAIVTPWLVLAQQQNPDFLYFFFYFQQFYRFVGHGFNNAIGPWFYFVIILAVFLPFSVLLLNRLFKGAKIIWQNRKQDFTTFLIALWCLLILAFFSIPSSKIVSYILPIFAPLSLLMALSFEKIIKNNDNVIMFKRMHIIASIIFLVAAVGVIIFSLMQKRLLNTEAPILYTTLVAISALLIAFSLKLSLKNQIKQAIMLIISALMLLNILGQLVIPYFDLRTSESLVAKVLKNSNEGTIFVYYNRPQPKHFILKEELKQKGYEEDLPILLNDNIYIVYNWNTYKPEIDNWAREFYYGINQYKQAHNGQWPKYLITYSEFNKLLNNNNIIIFTPKKQLQKLKQTYPNVNFEIKGSYNKNVVVSVNNKTYN</sequence>
<gene>
    <name evidence="10" type="ORF">CGC43_06280</name>
</gene>
<keyword evidence="11" id="KW-1185">Reference proteome</keyword>
<feature type="transmembrane region" description="Helical" evidence="8">
    <location>
        <begin position="211"/>
        <end position="231"/>
    </location>
</feature>
<evidence type="ECO:0000256" key="7">
    <source>
        <dbReference type="ARBA" id="ARBA00023136"/>
    </source>
</evidence>
<feature type="transmembrane region" description="Helical" evidence="8">
    <location>
        <begin position="86"/>
        <end position="107"/>
    </location>
</feature>
<evidence type="ECO:0000259" key="9">
    <source>
        <dbReference type="Pfam" id="PF13231"/>
    </source>
</evidence>
<keyword evidence="3" id="KW-0328">Glycosyltransferase</keyword>
<feature type="transmembrane region" description="Helical" evidence="8">
    <location>
        <begin position="137"/>
        <end position="155"/>
    </location>
</feature>
<dbReference type="GO" id="GO:0016763">
    <property type="term" value="F:pentosyltransferase activity"/>
    <property type="evidence" value="ECO:0007669"/>
    <property type="project" value="TreeGrafter"/>
</dbReference>
<dbReference type="RefSeq" id="WP_071629484.1">
    <property type="nucleotide sequence ID" value="NZ_CP022375.1"/>
</dbReference>
<feature type="transmembrane region" description="Helical" evidence="8">
    <location>
        <begin position="418"/>
        <end position="439"/>
    </location>
</feature>
<feature type="domain" description="Glycosyltransferase RgtA/B/C/D-like" evidence="9">
    <location>
        <begin position="65"/>
        <end position="229"/>
    </location>
</feature>
<protein>
    <submittedName>
        <fullName evidence="10">Glycosyltransferase family 39 protein</fullName>
    </submittedName>
</protein>
<proteinExistence type="predicted"/>
<evidence type="ECO:0000256" key="1">
    <source>
        <dbReference type="ARBA" id="ARBA00004651"/>
    </source>
</evidence>
<dbReference type="InterPro" id="IPR038731">
    <property type="entry name" value="RgtA/B/C-like"/>
</dbReference>
<dbReference type="Proteomes" id="UP000253862">
    <property type="component" value="Chromosome"/>
</dbReference>
<evidence type="ECO:0000313" key="11">
    <source>
        <dbReference type="Proteomes" id="UP000253862"/>
    </source>
</evidence>
<evidence type="ECO:0000256" key="6">
    <source>
        <dbReference type="ARBA" id="ARBA00022989"/>
    </source>
</evidence>
<keyword evidence="7 8" id="KW-0472">Membrane</keyword>
<dbReference type="EMBL" id="CP022375">
    <property type="protein sequence ID" value="AXH30217.1"/>
    <property type="molecule type" value="Genomic_DNA"/>
</dbReference>
<feature type="transmembrane region" description="Helical" evidence="8">
    <location>
        <begin position="12"/>
        <end position="32"/>
    </location>
</feature>
<keyword evidence="4 10" id="KW-0808">Transferase</keyword>
<keyword evidence="2" id="KW-1003">Cell membrane</keyword>
<feature type="transmembrane region" description="Helical" evidence="8">
    <location>
        <begin position="262"/>
        <end position="281"/>
    </location>
</feature>
<feature type="transmembrane region" description="Helical" evidence="8">
    <location>
        <begin position="389"/>
        <end position="406"/>
    </location>
</feature>
<dbReference type="AlphaFoldDB" id="A0A345JSC1"/>
<dbReference type="PANTHER" id="PTHR33908">
    <property type="entry name" value="MANNOSYLTRANSFERASE YKCB-RELATED"/>
    <property type="match status" value="1"/>
</dbReference>
<feature type="transmembrane region" description="Helical" evidence="8">
    <location>
        <begin position="114"/>
        <end position="131"/>
    </location>
</feature>
<evidence type="ECO:0000313" key="10">
    <source>
        <dbReference type="EMBL" id="AXH30217.1"/>
    </source>
</evidence>
<evidence type="ECO:0000256" key="3">
    <source>
        <dbReference type="ARBA" id="ARBA00022676"/>
    </source>
</evidence>
<evidence type="ECO:0000256" key="5">
    <source>
        <dbReference type="ARBA" id="ARBA00022692"/>
    </source>
</evidence>
<keyword evidence="6 8" id="KW-1133">Transmembrane helix</keyword>
<evidence type="ECO:0000256" key="2">
    <source>
        <dbReference type="ARBA" id="ARBA00022475"/>
    </source>
</evidence>